<evidence type="ECO:0000259" key="3">
    <source>
        <dbReference type="Pfam" id="PF07993"/>
    </source>
</evidence>
<keyword evidence="1" id="KW-0443">Lipid metabolism</keyword>
<proteinExistence type="inferred from homology"/>
<evidence type="ECO:0000313" key="4">
    <source>
        <dbReference type="EMBL" id="ERL86652.1"/>
    </source>
</evidence>
<protein>
    <recommendedName>
        <fullName evidence="1">Fatty acyl-CoA reductase</fullName>
        <ecNumber evidence="1">1.2.1.84</ecNumber>
    </recommendedName>
</protein>
<dbReference type="Pfam" id="PF07993">
    <property type="entry name" value="NAD_binding_4"/>
    <property type="match status" value="1"/>
</dbReference>
<evidence type="ECO:0000256" key="2">
    <source>
        <dbReference type="SAM" id="MobiDB-lite"/>
    </source>
</evidence>
<keyword evidence="1" id="KW-0560">Oxidoreductase</keyword>
<gene>
    <name evidence="4" type="ORF">D910_04058</name>
</gene>
<sequence length="127" mass="13745">MGTIDGCDSELRGPFQADDVTNEADPELTAVQTFFDQTNVLITGATGFLGKVLVAKLLRACPTIGTLYLLVRPKKGKNPDERLDEMFQDAPFAPLTTARPKFRHKVVGVAGDCAAPDLGLNAQDRRL</sequence>
<dbReference type="OrthoDB" id="429813at2759"/>
<comment type="similarity">
    <text evidence="1">Belongs to the fatty acyl-CoA reductase family.</text>
</comment>
<dbReference type="PANTHER" id="PTHR11011:SF60">
    <property type="entry name" value="FATTY ACYL-COA REDUCTASE-RELATED"/>
    <property type="match status" value="1"/>
</dbReference>
<dbReference type="GO" id="GO:0005777">
    <property type="term" value="C:peroxisome"/>
    <property type="evidence" value="ECO:0007669"/>
    <property type="project" value="TreeGrafter"/>
</dbReference>
<feature type="region of interest" description="Disordered" evidence="2">
    <location>
        <begin position="1"/>
        <end position="22"/>
    </location>
</feature>
<dbReference type="GO" id="GO:0080019">
    <property type="term" value="F:alcohol-forming very long-chain fatty acyl-CoA reductase activity"/>
    <property type="evidence" value="ECO:0007669"/>
    <property type="project" value="InterPro"/>
</dbReference>
<dbReference type="STRING" id="77166.U4U0N6"/>
<evidence type="ECO:0000256" key="1">
    <source>
        <dbReference type="RuleBase" id="RU363097"/>
    </source>
</evidence>
<evidence type="ECO:0000313" key="5">
    <source>
        <dbReference type="Proteomes" id="UP000030742"/>
    </source>
</evidence>
<feature type="domain" description="Thioester reductase (TE)" evidence="3">
    <location>
        <begin position="42"/>
        <end position="126"/>
    </location>
</feature>
<keyword evidence="1" id="KW-0444">Lipid biosynthesis</keyword>
<accession>U4U0N6</accession>
<dbReference type="SUPFAM" id="SSF51735">
    <property type="entry name" value="NAD(P)-binding Rossmann-fold domains"/>
    <property type="match status" value="1"/>
</dbReference>
<name>U4U0N6_DENPD</name>
<comment type="catalytic activity">
    <reaction evidence="1">
        <text>a long-chain fatty acyl-CoA + 2 NADPH + 2 H(+) = a long-chain primary fatty alcohol + 2 NADP(+) + CoA</text>
        <dbReference type="Rhea" id="RHEA:52716"/>
        <dbReference type="ChEBI" id="CHEBI:15378"/>
        <dbReference type="ChEBI" id="CHEBI:57287"/>
        <dbReference type="ChEBI" id="CHEBI:57783"/>
        <dbReference type="ChEBI" id="CHEBI:58349"/>
        <dbReference type="ChEBI" id="CHEBI:77396"/>
        <dbReference type="ChEBI" id="CHEBI:83139"/>
        <dbReference type="EC" id="1.2.1.84"/>
    </reaction>
</comment>
<keyword evidence="1" id="KW-0521">NADP</keyword>
<organism evidence="4 5">
    <name type="scientific">Dendroctonus ponderosae</name>
    <name type="common">Mountain pine beetle</name>
    <dbReference type="NCBI Taxonomy" id="77166"/>
    <lineage>
        <taxon>Eukaryota</taxon>
        <taxon>Metazoa</taxon>
        <taxon>Ecdysozoa</taxon>
        <taxon>Arthropoda</taxon>
        <taxon>Hexapoda</taxon>
        <taxon>Insecta</taxon>
        <taxon>Pterygota</taxon>
        <taxon>Neoptera</taxon>
        <taxon>Endopterygota</taxon>
        <taxon>Coleoptera</taxon>
        <taxon>Polyphaga</taxon>
        <taxon>Cucujiformia</taxon>
        <taxon>Curculionidae</taxon>
        <taxon>Scolytinae</taxon>
        <taxon>Dendroctonus</taxon>
    </lineage>
</organism>
<dbReference type="InterPro" id="IPR036291">
    <property type="entry name" value="NAD(P)-bd_dom_sf"/>
</dbReference>
<reference evidence="4 5" key="1">
    <citation type="journal article" date="2013" name="Genome Biol.">
        <title>Draft genome of the mountain pine beetle, Dendroctonus ponderosae Hopkins, a major forest pest.</title>
        <authorList>
            <person name="Keeling C.I."/>
            <person name="Yuen M.M."/>
            <person name="Liao N.Y."/>
            <person name="Docking T.R."/>
            <person name="Chan S.K."/>
            <person name="Taylor G.A."/>
            <person name="Palmquist D.L."/>
            <person name="Jackman S.D."/>
            <person name="Nguyen A."/>
            <person name="Li M."/>
            <person name="Henderson H."/>
            <person name="Janes J.K."/>
            <person name="Zhao Y."/>
            <person name="Pandoh P."/>
            <person name="Moore R."/>
            <person name="Sperling F.A."/>
            <person name="Huber D.P."/>
            <person name="Birol I."/>
            <person name="Jones S.J."/>
            <person name="Bohlmann J."/>
        </authorList>
    </citation>
    <scope>NUCLEOTIDE SEQUENCE</scope>
</reference>
<dbReference type="EMBL" id="KB631843">
    <property type="protein sequence ID" value="ERL86652.1"/>
    <property type="molecule type" value="Genomic_DNA"/>
</dbReference>
<dbReference type="Proteomes" id="UP000030742">
    <property type="component" value="Unassembled WGS sequence"/>
</dbReference>
<comment type="function">
    <text evidence="1">Catalyzes the reduction of fatty acyl-CoA to fatty alcohols.</text>
</comment>
<dbReference type="InterPro" id="IPR026055">
    <property type="entry name" value="FAR"/>
</dbReference>
<dbReference type="GO" id="GO:0102965">
    <property type="term" value="F:alcohol-forming long-chain fatty acyl-CoA reductase activity"/>
    <property type="evidence" value="ECO:0007669"/>
    <property type="project" value="UniProtKB-EC"/>
</dbReference>
<feature type="non-terminal residue" evidence="4">
    <location>
        <position position="127"/>
    </location>
</feature>
<dbReference type="Gene3D" id="3.40.50.720">
    <property type="entry name" value="NAD(P)-binding Rossmann-like Domain"/>
    <property type="match status" value="1"/>
</dbReference>
<dbReference type="GO" id="GO:0035336">
    <property type="term" value="P:long-chain fatty-acyl-CoA metabolic process"/>
    <property type="evidence" value="ECO:0007669"/>
    <property type="project" value="TreeGrafter"/>
</dbReference>
<dbReference type="InterPro" id="IPR013120">
    <property type="entry name" value="FAR_NAD-bd"/>
</dbReference>
<dbReference type="PANTHER" id="PTHR11011">
    <property type="entry name" value="MALE STERILITY PROTEIN 2-RELATED"/>
    <property type="match status" value="1"/>
</dbReference>
<dbReference type="AlphaFoldDB" id="U4U0N6"/>
<dbReference type="EC" id="1.2.1.84" evidence="1"/>